<evidence type="ECO:0000256" key="2">
    <source>
        <dbReference type="ARBA" id="ARBA00009457"/>
    </source>
</evidence>
<feature type="transmembrane region" description="Helical" evidence="7">
    <location>
        <begin position="68"/>
        <end position="88"/>
    </location>
</feature>
<dbReference type="Proteomes" id="UP000001460">
    <property type="component" value="Unassembled WGS sequence"/>
</dbReference>
<dbReference type="GO" id="GO:0005783">
    <property type="term" value="C:endoplasmic reticulum"/>
    <property type="evidence" value="ECO:0007669"/>
    <property type="project" value="TreeGrafter"/>
</dbReference>
<dbReference type="GO" id="GO:0005886">
    <property type="term" value="C:plasma membrane"/>
    <property type="evidence" value="ECO:0007669"/>
    <property type="project" value="TreeGrafter"/>
</dbReference>
<keyword evidence="3 7" id="KW-0812">Transmembrane</keyword>
<evidence type="ECO:0000256" key="3">
    <source>
        <dbReference type="ARBA" id="ARBA00022692"/>
    </source>
</evidence>
<sequence>MRVASFEIEDQLITDENLRSRSSGFQNAAIQADKAETTERVATKKKKFIDRFKQQELSGWQPVVTSRFVILFFFICGVVFIVIGSILLSTSNSIIECSIEYGDPPDTSKTHITTVQITVESCNPSKISGKPIDFINGELYLYYSLTNFYQNHRRYITSRSNLQLSGEVFTKPSELSSCEPLITDKNGSILSPCGLVAWSVFNDTYTVVDGNGELIQLDESAETITLLIDRENKFKNPSNSEVEGKNINQWLPEDIFPGKVENGHFIVWMRTAALSSFKKIYAKFVISKPVKLPLTVHISNRYPAKGFGGTKGIVVSQITWIGGKNPFIGIVYIVIGSICCFLAMIFMIRNYISPRVLGDIRYLYWVRSNK</sequence>
<comment type="subcellular location">
    <subcellularLocation>
        <location evidence="1">Membrane</location>
        <topology evidence="1">Multi-pass membrane protein</topology>
    </subcellularLocation>
</comment>
<dbReference type="OrthoDB" id="340608at2759"/>
<keyword evidence="4 7" id="KW-1133">Transmembrane helix</keyword>
<evidence type="ECO:0000256" key="4">
    <source>
        <dbReference type="ARBA" id="ARBA00022989"/>
    </source>
</evidence>
<dbReference type="PANTHER" id="PTHR10926">
    <property type="entry name" value="CELL CYCLE CONTROL PROTEIN 50"/>
    <property type="match status" value="1"/>
</dbReference>
<dbReference type="InterPro" id="IPR005045">
    <property type="entry name" value="CDC50/LEM3_fam"/>
</dbReference>
<keyword evidence="9" id="KW-1185">Reference proteome</keyword>
<reference evidence="8" key="1">
    <citation type="submission" date="2008-06" db="EMBL/GenBank/DDBJ databases">
        <authorList>
            <person name="Lorenzi H."/>
            <person name="Inman J."/>
            <person name="Miller J."/>
            <person name="Schobel S."/>
            <person name="Amedeo P."/>
            <person name="Caler E.V."/>
            <person name="da Silva J."/>
        </authorList>
    </citation>
    <scope>NUCLEOTIDE SEQUENCE [LARGE SCALE GENOMIC DNA]</scope>
    <source>
        <strain evidence="8">RN66</strain>
    </source>
</reference>
<dbReference type="AlphaFoldDB" id="B6AHC5"/>
<evidence type="ECO:0000256" key="6">
    <source>
        <dbReference type="PIRNR" id="PIRNR015840"/>
    </source>
</evidence>
<dbReference type="EMBL" id="DS989734">
    <property type="protein sequence ID" value="EEA07620.1"/>
    <property type="molecule type" value="Genomic_DNA"/>
</dbReference>
<accession>B6AHC5</accession>
<dbReference type="Pfam" id="PF03381">
    <property type="entry name" value="CDC50"/>
    <property type="match status" value="1"/>
</dbReference>
<dbReference type="eggNOG" id="KOG2952">
    <property type="taxonomic scope" value="Eukaryota"/>
</dbReference>
<feature type="transmembrane region" description="Helical" evidence="7">
    <location>
        <begin position="327"/>
        <end position="348"/>
    </location>
</feature>
<dbReference type="OMA" id="IPWSMFN"/>
<evidence type="ECO:0000313" key="8">
    <source>
        <dbReference type="EMBL" id="EEA07620.1"/>
    </source>
</evidence>
<keyword evidence="5 6" id="KW-0472">Membrane</keyword>
<dbReference type="RefSeq" id="XP_002141969.1">
    <property type="nucleotide sequence ID" value="XM_002141933.1"/>
</dbReference>
<comment type="similarity">
    <text evidence="2 6">Belongs to the CDC50/LEM3 family.</text>
</comment>
<dbReference type="STRING" id="441375.B6AHC5"/>
<organism evidence="8 9">
    <name type="scientific">Cryptosporidium muris (strain RN66)</name>
    <dbReference type="NCBI Taxonomy" id="441375"/>
    <lineage>
        <taxon>Eukaryota</taxon>
        <taxon>Sar</taxon>
        <taxon>Alveolata</taxon>
        <taxon>Apicomplexa</taxon>
        <taxon>Conoidasida</taxon>
        <taxon>Coccidia</taxon>
        <taxon>Eucoccidiorida</taxon>
        <taxon>Eimeriorina</taxon>
        <taxon>Cryptosporidiidae</taxon>
        <taxon>Cryptosporidium</taxon>
    </lineage>
</organism>
<evidence type="ECO:0000256" key="7">
    <source>
        <dbReference type="SAM" id="Phobius"/>
    </source>
</evidence>
<dbReference type="PANTHER" id="PTHR10926:SF0">
    <property type="entry name" value="CDC50, ISOFORM A"/>
    <property type="match status" value="1"/>
</dbReference>
<protein>
    <submittedName>
        <fullName evidence="8">LEM3 / CDC50 family protein</fullName>
    </submittedName>
</protein>
<evidence type="ECO:0000256" key="5">
    <source>
        <dbReference type="ARBA" id="ARBA00023136"/>
    </source>
</evidence>
<dbReference type="VEuPathDB" id="CryptoDB:CMU_005430"/>
<dbReference type="GO" id="GO:0005794">
    <property type="term" value="C:Golgi apparatus"/>
    <property type="evidence" value="ECO:0007669"/>
    <property type="project" value="TreeGrafter"/>
</dbReference>
<gene>
    <name evidence="8" type="ORF">CMU_005430</name>
</gene>
<evidence type="ECO:0000256" key="1">
    <source>
        <dbReference type="ARBA" id="ARBA00004141"/>
    </source>
</evidence>
<proteinExistence type="inferred from homology"/>
<name>B6AHC5_CRYMR</name>
<evidence type="ECO:0000313" key="9">
    <source>
        <dbReference type="Proteomes" id="UP000001460"/>
    </source>
</evidence>
<dbReference type="PIRSF" id="PIRSF015840">
    <property type="entry name" value="DUF284_TM_euk"/>
    <property type="match status" value="1"/>
</dbReference>
<dbReference type="GeneID" id="6997136"/>